<gene>
    <name evidence="1" type="ORF">kustc0365</name>
</gene>
<organism evidence="1">
    <name type="scientific">Kuenenia stuttgartiensis</name>
    <dbReference type="NCBI Taxonomy" id="174633"/>
    <lineage>
        <taxon>Bacteria</taxon>
        <taxon>Pseudomonadati</taxon>
        <taxon>Planctomycetota</taxon>
        <taxon>Candidatus Brocadiia</taxon>
        <taxon>Candidatus Brocadiales</taxon>
        <taxon>Candidatus Brocadiaceae</taxon>
        <taxon>Candidatus Kuenenia</taxon>
    </lineage>
</organism>
<name>Q1PV62_KUEST</name>
<reference evidence="1" key="1">
    <citation type="journal article" date="2006" name="Nature">
        <title>Deciphering the evolution and metabolism of an anammox bacterium from a community genome.</title>
        <authorList>
            <person name="Strous M."/>
            <person name="Pelletier E."/>
            <person name="Mangenot S."/>
            <person name="Rattei T."/>
            <person name="Lehner A."/>
            <person name="Taylor M.W."/>
            <person name="Horn M."/>
            <person name="Daims H."/>
            <person name="Bartol-Mavel D."/>
            <person name="Wincker P."/>
            <person name="Barbe V."/>
            <person name="Fonknechten N."/>
            <person name="Vallenet D."/>
            <person name="Segurens B."/>
            <person name="Schenowitz-Truong C."/>
            <person name="Medigue C."/>
            <person name="Collingro A."/>
            <person name="Snel B."/>
            <person name="Dutilh B.E."/>
            <person name="OpDenCamp H.J.M."/>
            <person name="vanDerDrift C."/>
            <person name="Cirpus I."/>
            <person name="vanDePas-Schoonen K.T."/>
            <person name="Harhangi H.R."/>
            <person name="vanNiftrik L."/>
            <person name="Schmid M."/>
            <person name="Keltjens J."/>
            <person name="vanDeVossenberg J."/>
            <person name="Kartal B."/>
            <person name="Meier H."/>
            <person name="Frishman D."/>
            <person name="Huynen M.A."/>
            <person name="Mewes H."/>
            <person name="Weissenbach J."/>
            <person name="Jetten M.S.M."/>
            <person name="Wagner M."/>
            <person name="LePaslier D."/>
        </authorList>
    </citation>
    <scope>NUCLEOTIDE SEQUENCE</scope>
</reference>
<sequence>MFNIRICSQYFFSVMRLHTVSVEFTHYEPVEYIFGGMIVPRLWKLIEIPKYID</sequence>
<accession>Q1PV62</accession>
<dbReference type="EMBL" id="CT573073">
    <property type="protein sequence ID" value="CAJ71110.1"/>
    <property type="molecule type" value="Genomic_DNA"/>
</dbReference>
<reference evidence="1" key="2">
    <citation type="submission" date="2006-01" db="EMBL/GenBank/DDBJ databases">
        <authorList>
            <person name="Genoscope"/>
        </authorList>
    </citation>
    <scope>NUCLEOTIDE SEQUENCE</scope>
</reference>
<protein>
    <submittedName>
        <fullName evidence="1">Uncharacterized protein</fullName>
    </submittedName>
</protein>
<evidence type="ECO:0000313" key="1">
    <source>
        <dbReference type="EMBL" id="CAJ71110.1"/>
    </source>
</evidence>
<proteinExistence type="predicted"/>
<dbReference type="AlphaFoldDB" id="Q1PV62"/>